<sequence>MDDEDDEPVDALMEEFDTYEDYLDKQITPTDLYYLEDVELARQLVELGYRGNGELLRRDEFDVRKEAHEIAKKQRANKRPKKLASAGKDLEGYPLLTALAQREEAVRNGKLTTIVFIRDRNSKKQEISGYIDFAHRLKTENLEPVFDRKRRFLPKASDLSFFNWETQTSTSNPTPNFQVIADNENGLLFKNKRDRKIINVDPKARPGDNSTRFDVVTTEYTQVVLYDHVTRRRT</sequence>
<comment type="function">
    <text evidence="1">May be involved in spermatogenesis.</text>
</comment>
<dbReference type="Proteomes" id="UP000001876">
    <property type="component" value="Unassembled WGS sequence"/>
</dbReference>
<proteinExistence type="predicted"/>
<dbReference type="eggNOG" id="ENOG502QSP8">
    <property type="taxonomic scope" value="Eukaryota"/>
</dbReference>
<evidence type="ECO:0000256" key="3">
    <source>
        <dbReference type="ARBA" id="ARBA00004496"/>
    </source>
</evidence>
<keyword evidence="8" id="KW-1185">Reference proteome</keyword>
<gene>
    <name evidence="7" type="ORF">MICPUCDRAFT_33586</name>
</gene>
<dbReference type="RefSeq" id="XP_003058912.1">
    <property type="nucleotide sequence ID" value="XM_003058866.1"/>
</dbReference>
<evidence type="ECO:0000256" key="4">
    <source>
        <dbReference type="ARBA" id="ARBA00021436"/>
    </source>
</evidence>
<dbReference type="PANTHER" id="PTHR33588">
    <property type="entry name" value="CILIA- AND FLAGELLA-ASSOCIATED PROTEIN 299"/>
    <property type="match status" value="1"/>
</dbReference>
<evidence type="ECO:0000256" key="6">
    <source>
        <dbReference type="ARBA" id="ARBA00023242"/>
    </source>
</evidence>
<organism evidence="8">
    <name type="scientific">Micromonas pusilla (strain CCMP1545)</name>
    <name type="common">Picoplanktonic green alga</name>
    <dbReference type="NCBI Taxonomy" id="564608"/>
    <lineage>
        <taxon>Eukaryota</taxon>
        <taxon>Viridiplantae</taxon>
        <taxon>Chlorophyta</taxon>
        <taxon>Mamiellophyceae</taxon>
        <taxon>Mamiellales</taxon>
        <taxon>Mamiellaceae</taxon>
        <taxon>Micromonas</taxon>
    </lineage>
</organism>
<evidence type="ECO:0000256" key="2">
    <source>
        <dbReference type="ARBA" id="ARBA00004123"/>
    </source>
</evidence>
<dbReference type="GO" id="GO:0005634">
    <property type="term" value="C:nucleus"/>
    <property type="evidence" value="ECO:0007669"/>
    <property type="project" value="UniProtKB-SubCell"/>
</dbReference>
<dbReference type="GeneID" id="9684351"/>
<evidence type="ECO:0000256" key="5">
    <source>
        <dbReference type="ARBA" id="ARBA00022490"/>
    </source>
</evidence>
<dbReference type="OMA" id="FNNYQEY"/>
<evidence type="ECO:0000313" key="7">
    <source>
        <dbReference type="EMBL" id="EEH57367.1"/>
    </source>
</evidence>
<dbReference type="AlphaFoldDB" id="C1MRP7"/>
<dbReference type="PANTHER" id="PTHR33588:SF1">
    <property type="entry name" value="CILIA- AND FLAGELLA-ASSOCIATED PROTEIN 299"/>
    <property type="match status" value="1"/>
</dbReference>
<protein>
    <recommendedName>
        <fullName evidence="4">Cilia- and flagella-associated protein 299</fullName>
    </recommendedName>
</protein>
<dbReference type="STRING" id="564608.C1MRP7"/>
<dbReference type="KEGG" id="mpp:MICPUCDRAFT_33586"/>
<accession>C1MRP7</accession>
<dbReference type="EMBL" id="GG663739">
    <property type="protein sequence ID" value="EEH57367.1"/>
    <property type="molecule type" value="Genomic_DNA"/>
</dbReference>
<keyword evidence="5" id="KW-0963">Cytoplasm</keyword>
<dbReference type="Pfam" id="PF14713">
    <property type="entry name" value="DUF4464"/>
    <property type="match status" value="1"/>
</dbReference>
<evidence type="ECO:0000256" key="1">
    <source>
        <dbReference type="ARBA" id="ARBA00003056"/>
    </source>
</evidence>
<dbReference type="GO" id="GO:0005737">
    <property type="term" value="C:cytoplasm"/>
    <property type="evidence" value="ECO:0007669"/>
    <property type="project" value="UniProtKB-SubCell"/>
</dbReference>
<name>C1MRP7_MICPC</name>
<evidence type="ECO:0000313" key="8">
    <source>
        <dbReference type="Proteomes" id="UP000001876"/>
    </source>
</evidence>
<reference evidence="7 8" key="1">
    <citation type="journal article" date="2009" name="Science">
        <title>Green evolution and dynamic adaptations revealed by genomes of the marine picoeukaryotes Micromonas.</title>
        <authorList>
            <person name="Worden A.Z."/>
            <person name="Lee J.H."/>
            <person name="Mock T."/>
            <person name="Rouze P."/>
            <person name="Simmons M.P."/>
            <person name="Aerts A.L."/>
            <person name="Allen A.E."/>
            <person name="Cuvelier M.L."/>
            <person name="Derelle E."/>
            <person name="Everett M.V."/>
            <person name="Foulon E."/>
            <person name="Grimwood J."/>
            <person name="Gundlach H."/>
            <person name="Henrissat B."/>
            <person name="Napoli C."/>
            <person name="McDonald S.M."/>
            <person name="Parker M.S."/>
            <person name="Rombauts S."/>
            <person name="Salamov A."/>
            <person name="Von Dassow P."/>
            <person name="Badger J.H."/>
            <person name="Coutinho P.M."/>
            <person name="Demir E."/>
            <person name="Dubchak I."/>
            <person name="Gentemann C."/>
            <person name="Eikrem W."/>
            <person name="Gready J.E."/>
            <person name="John U."/>
            <person name="Lanier W."/>
            <person name="Lindquist E.A."/>
            <person name="Lucas S."/>
            <person name="Mayer K.F."/>
            <person name="Moreau H."/>
            <person name="Not F."/>
            <person name="Otillar R."/>
            <person name="Panaud O."/>
            <person name="Pangilinan J."/>
            <person name="Paulsen I."/>
            <person name="Piegu B."/>
            <person name="Poliakov A."/>
            <person name="Robbens S."/>
            <person name="Schmutz J."/>
            <person name="Toulza E."/>
            <person name="Wyss T."/>
            <person name="Zelensky A."/>
            <person name="Zhou K."/>
            <person name="Armbrust E.V."/>
            <person name="Bhattacharya D."/>
            <person name="Goodenough U.W."/>
            <person name="Van de Peer Y."/>
            <person name="Grigoriev I.V."/>
        </authorList>
    </citation>
    <scope>NUCLEOTIDE SEQUENCE [LARGE SCALE GENOMIC DNA]</scope>
    <source>
        <strain evidence="7 8">CCMP1545</strain>
    </source>
</reference>
<comment type="subcellular location">
    <subcellularLocation>
        <location evidence="3">Cytoplasm</location>
    </subcellularLocation>
    <subcellularLocation>
        <location evidence="2">Nucleus</location>
    </subcellularLocation>
</comment>
<keyword evidence="6" id="KW-0539">Nucleus</keyword>
<dbReference type="InterPro" id="IPR027887">
    <property type="entry name" value="DUF4464"/>
</dbReference>
<dbReference type="OrthoDB" id="2136125at2759"/>